<proteinExistence type="predicted"/>
<dbReference type="Pfam" id="PF26639">
    <property type="entry name" value="Het-6_barrel"/>
    <property type="match status" value="1"/>
</dbReference>
<dbReference type="EMBL" id="KV745025">
    <property type="protein sequence ID" value="OCK79052.1"/>
    <property type="molecule type" value="Genomic_DNA"/>
</dbReference>
<keyword evidence="4" id="KW-1185">Reference proteome</keyword>
<evidence type="ECO:0000256" key="1">
    <source>
        <dbReference type="SAM" id="MobiDB-lite"/>
    </source>
</evidence>
<dbReference type="PANTHER" id="PTHR24148:SF73">
    <property type="entry name" value="HET DOMAIN PROTEIN (AFU_ORTHOLOGUE AFUA_8G01020)"/>
    <property type="match status" value="1"/>
</dbReference>
<dbReference type="AlphaFoldDB" id="A0A8E2JE50"/>
<evidence type="ECO:0000259" key="2">
    <source>
        <dbReference type="Pfam" id="PF06985"/>
    </source>
</evidence>
<evidence type="ECO:0000313" key="4">
    <source>
        <dbReference type="Proteomes" id="UP000250266"/>
    </source>
</evidence>
<evidence type="ECO:0000313" key="3">
    <source>
        <dbReference type="EMBL" id="OCK79052.1"/>
    </source>
</evidence>
<protein>
    <recommendedName>
        <fullName evidence="2">Heterokaryon incompatibility domain-containing protein</fullName>
    </recommendedName>
</protein>
<accession>A0A8E2JE50</accession>
<feature type="region of interest" description="Disordered" evidence="1">
    <location>
        <begin position="29"/>
        <end position="64"/>
    </location>
</feature>
<organism evidence="3 4">
    <name type="scientific">Lepidopterella palustris CBS 459.81</name>
    <dbReference type="NCBI Taxonomy" id="1314670"/>
    <lineage>
        <taxon>Eukaryota</taxon>
        <taxon>Fungi</taxon>
        <taxon>Dikarya</taxon>
        <taxon>Ascomycota</taxon>
        <taxon>Pezizomycotina</taxon>
        <taxon>Dothideomycetes</taxon>
        <taxon>Pleosporomycetidae</taxon>
        <taxon>Mytilinidiales</taxon>
        <taxon>Argynnaceae</taxon>
        <taxon>Lepidopterella</taxon>
    </lineage>
</organism>
<dbReference type="InterPro" id="IPR010730">
    <property type="entry name" value="HET"/>
</dbReference>
<gene>
    <name evidence="3" type="ORF">K432DRAFT_435595</name>
</gene>
<dbReference type="Pfam" id="PF06985">
    <property type="entry name" value="HET"/>
    <property type="match status" value="1"/>
</dbReference>
<reference evidence="3 4" key="1">
    <citation type="journal article" date="2016" name="Nat. Commun.">
        <title>Ectomycorrhizal ecology is imprinted in the genome of the dominant symbiotic fungus Cenococcum geophilum.</title>
        <authorList>
            <consortium name="DOE Joint Genome Institute"/>
            <person name="Peter M."/>
            <person name="Kohler A."/>
            <person name="Ohm R.A."/>
            <person name="Kuo A."/>
            <person name="Krutzmann J."/>
            <person name="Morin E."/>
            <person name="Arend M."/>
            <person name="Barry K.W."/>
            <person name="Binder M."/>
            <person name="Choi C."/>
            <person name="Clum A."/>
            <person name="Copeland A."/>
            <person name="Grisel N."/>
            <person name="Haridas S."/>
            <person name="Kipfer T."/>
            <person name="LaButti K."/>
            <person name="Lindquist E."/>
            <person name="Lipzen A."/>
            <person name="Maire R."/>
            <person name="Meier B."/>
            <person name="Mihaltcheva S."/>
            <person name="Molinier V."/>
            <person name="Murat C."/>
            <person name="Poggeler S."/>
            <person name="Quandt C.A."/>
            <person name="Sperisen C."/>
            <person name="Tritt A."/>
            <person name="Tisserant E."/>
            <person name="Crous P.W."/>
            <person name="Henrissat B."/>
            <person name="Nehls U."/>
            <person name="Egli S."/>
            <person name="Spatafora J.W."/>
            <person name="Grigoriev I.V."/>
            <person name="Martin F.M."/>
        </authorList>
    </citation>
    <scope>NUCLEOTIDE SEQUENCE [LARGE SCALE GENOMIC DNA]</scope>
    <source>
        <strain evidence="3 4">CBS 459.81</strain>
    </source>
</reference>
<feature type="domain" description="Heterokaryon incompatibility" evidence="2">
    <location>
        <begin position="216"/>
        <end position="361"/>
    </location>
</feature>
<dbReference type="Proteomes" id="UP000250266">
    <property type="component" value="Unassembled WGS sequence"/>
</dbReference>
<dbReference type="InterPro" id="IPR052895">
    <property type="entry name" value="HetReg/Transcr_Mod"/>
</dbReference>
<dbReference type="PANTHER" id="PTHR24148">
    <property type="entry name" value="ANKYRIN REPEAT DOMAIN-CONTAINING PROTEIN 39 HOMOLOG-RELATED"/>
    <property type="match status" value="1"/>
</dbReference>
<name>A0A8E2JE50_9PEZI</name>
<sequence>MIPITSLAIGGVLYVGGRVHGMFRRNRQRKAIRQEPQPYESDCDLSESGVSLASSDGGHDNHASRSYFPSDDLVKATADHLPSSFGFSEQSYIYHGWHNIPPENIPRREHAHRNAVFEDPRKQEATNQHLPPKIQSERSVYPHFTLASRPYEPSEQIAIRSDLSISSCPVYPYSALQGAQPIRLIELHPAKDQSSDLHCSFYQADLVDKKRIPLSYEAVSYAWGKADLPNVLFCDDTPSFIRGSRSPSECQGMWHLRITESLDCALRAFRSTTRERTDGSEKMHQVRQMKRIYQEATRVLIWLGEEGLSGGHTLRWLEELGQWRLKFLPFGSMEMAKDAALPTLQQFFLRSWFRRRWVIQEVTHSRTAILSCGQVQCDWKDFAAAIDLLYDIDSRVALCQCTVLEVLKGLRLMDLMKTKPDLTYGFGLLDSLNLFHASDTARAQDRILALVSFSENPEAYIDFGHDYYKESTHSFYTQFARNALERTQSLDILHLAGTFRTLDNPPYSATWIPDWCSAPRYKPFLNIKKYSAGIGPSDPINPLTPVIFGSGATRLILDGILFGNIVSRSDPINKSPCYDQVCNMMPHYCTIANCAFDEDDGARHALATTLIADQGLSERFPWLPRRTQETEKQLKFRQMLEVGFLRLCYSAPKSPTLATPNSPSGITRSDSLQSFLDTPRSHKYAQRYAALVSTTMNGRCLFRTASGHIGIGPEDLRPGDCVVIFVGARTPFVVRHSSDGETFEVVGDCYVHGIMNGEALGKQEWRQFIVA</sequence>
<dbReference type="OrthoDB" id="2157530at2759"/>